<protein>
    <submittedName>
        <fullName evidence="1">Putative glycosyltransferase</fullName>
    </submittedName>
</protein>
<dbReference type="RefSeq" id="WP_028373028.1">
    <property type="nucleotide sequence ID" value="NZ_CAAAJD010000009.1"/>
</dbReference>
<keyword evidence="2" id="KW-1185">Reference proteome</keyword>
<dbReference type="PANTHER" id="PTHR42866">
    <property type="entry name" value="3-DEOXY-MANNO-OCTULOSONATE CYTIDYLYLTRANSFERASE"/>
    <property type="match status" value="1"/>
</dbReference>
<reference evidence="1 2" key="1">
    <citation type="submission" date="2015-11" db="EMBL/GenBank/DDBJ databases">
        <title>Genomic analysis of 38 Legionella species identifies large and diverse effector repertoires.</title>
        <authorList>
            <person name="Burstein D."/>
            <person name="Amaro F."/>
            <person name="Zusman T."/>
            <person name="Lifshitz Z."/>
            <person name="Cohen O."/>
            <person name="Gilbert J.A."/>
            <person name="Pupko T."/>
            <person name="Shuman H.A."/>
            <person name="Segal G."/>
        </authorList>
    </citation>
    <scope>NUCLEOTIDE SEQUENCE [LARGE SCALE GENOMIC DNA]</scope>
    <source>
        <strain evidence="1 2">ATCC 49751</strain>
    </source>
</reference>
<dbReference type="AlphaFoldDB" id="A0A0W0VVW3"/>
<accession>A0A0W0VVW3</accession>
<dbReference type="PANTHER" id="PTHR42866:SF1">
    <property type="entry name" value="SPORE COAT POLYSACCHARIDE BIOSYNTHESIS PROTEIN SPSF"/>
    <property type="match status" value="1"/>
</dbReference>
<dbReference type="OrthoDB" id="9801052at2"/>
<comment type="caution">
    <text evidence="1">The sequence shown here is derived from an EMBL/GenBank/DDBJ whole genome shotgun (WGS) entry which is preliminary data.</text>
</comment>
<dbReference type="InterPro" id="IPR003329">
    <property type="entry name" value="Cytidylyl_trans"/>
</dbReference>
<dbReference type="GO" id="GO:0016740">
    <property type="term" value="F:transferase activity"/>
    <property type="evidence" value="ECO:0007669"/>
    <property type="project" value="UniProtKB-KW"/>
</dbReference>
<name>A0A0W0VVW3_9GAMM</name>
<dbReference type="Proteomes" id="UP000054869">
    <property type="component" value="Unassembled WGS sequence"/>
</dbReference>
<sequence length="246" mass="27635">MPKIVASIEARMGSSRLPGKVLMEIGGVPALTRLLRRLRNCQTIDDIVLATTTMPADDELVHWAKSNDVAVFRGSEEDVLSRVVGAHQMMGSEIIIEVTGDCPLLDPDVIDLGVETFFANDCHVVTNARVPSYPQGADVQVFRLSDLAVVAESINDPAVREHVSLYFYENPEKYRVTHLIAPRGWKDENQRLQLDYPEDLAFIRAVYSRLEPRYGDTFGIHEIIELLKQEPELRAINAHCLEKAVR</sequence>
<dbReference type="InterPro" id="IPR029044">
    <property type="entry name" value="Nucleotide-diphossugar_trans"/>
</dbReference>
<dbReference type="Gene3D" id="3.90.550.10">
    <property type="entry name" value="Spore Coat Polysaccharide Biosynthesis Protein SpsA, Chain A"/>
    <property type="match status" value="1"/>
</dbReference>
<gene>
    <name evidence="1" type="ORF">Llan_0454</name>
</gene>
<dbReference type="EMBL" id="LNYI01000010">
    <property type="protein sequence ID" value="KTD24315.1"/>
    <property type="molecule type" value="Genomic_DNA"/>
</dbReference>
<organism evidence="1 2">
    <name type="scientific">Legionella lansingensis</name>
    <dbReference type="NCBI Taxonomy" id="45067"/>
    <lineage>
        <taxon>Bacteria</taxon>
        <taxon>Pseudomonadati</taxon>
        <taxon>Pseudomonadota</taxon>
        <taxon>Gammaproteobacteria</taxon>
        <taxon>Legionellales</taxon>
        <taxon>Legionellaceae</taxon>
        <taxon>Legionella</taxon>
    </lineage>
</organism>
<dbReference type="SUPFAM" id="SSF53448">
    <property type="entry name" value="Nucleotide-diphospho-sugar transferases"/>
    <property type="match status" value="1"/>
</dbReference>
<dbReference type="STRING" id="45067.Llan_0454"/>
<dbReference type="CDD" id="cd02518">
    <property type="entry name" value="GT2_SpsF"/>
    <property type="match status" value="1"/>
</dbReference>
<keyword evidence="1" id="KW-0808">Transferase</keyword>
<dbReference type="PATRIC" id="fig|45067.4.peg.478"/>
<dbReference type="GO" id="GO:0005829">
    <property type="term" value="C:cytosol"/>
    <property type="evidence" value="ECO:0007669"/>
    <property type="project" value="TreeGrafter"/>
</dbReference>
<dbReference type="eggNOG" id="COG1861">
    <property type="taxonomic scope" value="Bacteria"/>
</dbReference>
<evidence type="ECO:0000313" key="2">
    <source>
        <dbReference type="Proteomes" id="UP000054869"/>
    </source>
</evidence>
<dbReference type="Pfam" id="PF02348">
    <property type="entry name" value="CTP_transf_3"/>
    <property type="match status" value="1"/>
</dbReference>
<proteinExistence type="predicted"/>
<evidence type="ECO:0000313" key="1">
    <source>
        <dbReference type="EMBL" id="KTD24315.1"/>
    </source>
</evidence>